<sequence>MNGRVFAVNRSPVLAWNIEPQLQVPYPDMPAAAAAAISPIVPAASDPYGRCWQNQVDSGTSFPYFGTLYNNSLPPTAYRLQPSCMSNLGQFWPPTPPPDGCGRFDGSNLYFGPPVLRHAENMSSNIRNSFPSLGHYSHLVETPKEQNQRLFKRETQISPNVSAPSISMCSSGSKSDNLNSCCVVDSKMKSQISITHSLPKPDLHIVSSGHEPYLCAPDIRSSSSVHPSTDKSCFSPSHTMKNNLNFHSSSQDNIHRTKSMPGNQENCNASPLKNVYFSHYESENINSVHSKNFEKSNERQFQIEHKNSPHMSGNKSKHLYQSPNSYSLANFSPKKQNYQSGQDFHNGMPNSNAARVDKDGVMLIKEHYKHKSNICKVKPEKSVHSDCKFQKNISKSSVLIQGPEYKNSDVFNIPTSVLHPKIEPSDKYFLSSCSSTAPSCMASSYTTSGPFLIDKDLPSDLRPSASYHNNIYQNSCSLGKPWHYNELPTISLDSYFQSPEAAKPPSRNPPGVSPALYEGLISVAQTAPQDIEVVKVAGTLQSNIHPPSLAKNCKTFETDDEVQIIGVQTKNSSAKYEARHSSEKKSSAHQPIPTSEPLCLKQTKIEPGIGFCKSDSDPEEHKRMKSPLVSPPTLRCETIILDEEEKKPNLLPENLKISTEKPVLLQNDDSDFKSDCKNGSPCKTISIKQESISETESVSESEMLPVECFDERKNGTILSKPCELSGQGDSKTSEKEIKVREDGKIIVKVETVQDQEIAYNENHGLNMLLNGIEKVISFEKSDHNLNHSSYIEEKLINPCEVSKDVSNEHVSTYNSLKKINIRGLDLLSVIAGQRLVSEFDNIKSETVDGSLNCNYPEVKECKILSEDQSKQVSDISKNSYKTSVSEIQNRLVELRKKYKQKQKELSRLKPKKRFANSYLKGKQKAAKDNSDDSSFSNNSCTTDENRNSSFCSMNSDHEAEKMETVNERLDDSNYKTECENVVDMKTKRSPRISSIKRECSEEISPTCLERRVTRRNLGKSKSSSKLLEMSEESKSIKRNSKSKSSNLKKYQESALNCSPNASASSGSKSSLWNKSSSKKSSRLSEGTKVYSLRHSSQNPNKKIESTEITAFVSKTISSKRKSDNPKKYIPSKQSKMSETIIAKQLRSRILFDTSGTTSDDDNLKDGVPDDLYIALMKCHLGDETKSGNKLLKNIDTSKSSGEGPFGYPEPSLLSTEHLVERQRLLALEDGLFYAGFIKECNAPKNLEYF</sequence>
<name>A0A8T0E0X8_ARGBR</name>
<dbReference type="EMBL" id="JABXBU010002231">
    <property type="protein sequence ID" value="KAF8764382.1"/>
    <property type="molecule type" value="Genomic_DNA"/>
</dbReference>
<feature type="region of interest" description="Disordered" evidence="2">
    <location>
        <begin position="1014"/>
        <end position="1106"/>
    </location>
</feature>
<keyword evidence="4" id="KW-1185">Reference proteome</keyword>
<dbReference type="Proteomes" id="UP000807504">
    <property type="component" value="Unassembled WGS sequence"/>
</dbReference>
<reference evidence="3" key="2">
    <citation type="submission" date="2020-06" db="EMBL/GenBank/DDBJ databases">
        <authorList>
            <person name="Sheffer M."/>
        </authorList>
    </citation>
    <scope>NUCLEOTIDE SEQUENCE</scope>
</reference>
<feature type="compositionally biased region" description="Polar residues" evidence="2">
    <location>
        <begin position="1093"/>
        <end position="1106"/>
    </location>
</feature>
<feature type="coiled-coil region" evidence="1">
    <location>
        <begin position="877"/>
        <end position="904"/>
    </location>
</feature>
<comment type="caution">
    <text evidence="3">The sequence shown here is derived from an EMBL/GenBank/DDBJ whole genome shotgun (WGS) entry which is preliminary data.</text>
</comment>
<feature type="region of interest" description="Disordered" evidence="2">
    <location>
        <begin position="918"/>
        <end position="952"/>
    </location>
</feature>
<evidence type="ECO:0000256" key="1">
    <source>
        <dbReference type="SAM" id="Coils"/>
    </source>
</evidence>
<feature type="region of interest" description="Disordered" evidence="2">
    <location>
        <begin position="573"/>
        <end position="594"/>
    </location>
</feature>
<evidence type="ECO:0000256" key="2">
    <source>
        <dbReference type="SAM" id="MobiDB-lite"/>
    </source>
</evidence>
<dbReference type="AlphaFoldDB" id="A0A8T0E0X8"/>
<organism evidence="3 4">
    <name type="scientific">Argiope bruennichi</name>
    <name type="common">Wasp spider</name>
    <name type="synonym">Aranea bruennichi</name>
    <dbReference type="NCBI Taxonomy" id="94029"/>
    <lineage>
        <taxon>Eukaryota</taxon>
        <taxon>Metazoa</taxon>
        <taxon>Ecdysozoa</taxon>
        <taxon>Arthropoda</taxon>
        <taxon>Chelicerata</taxon>
        <taxon>Arachnida</taxon>
        <taxon>Araneae</taxon>
        <taxon>Araneomorphae</taxon>
        <taxon>Entelegynae</taxon>
        <taxon>Araneoidea</taxon>
        <taxon>Araneidae</taxon>
        <taxon>Argiope</taxon>
    </lineage>
</organism>
<evidence type="ECO:0000313" key="3">
    <source>
        <dbReference type="EMBL" id="KAF8764382.1"/>
    </source>
</evidence>
<reference evidence="3" key="1">
    <citation type="journal article" date="2020" name="bioRxiv">
        <title>Chromosome-level reference genome of the European wasp spider Argiope bruennichi: a resource for studies on range expansion and evolutionary adaptation.</title>
        <authorList>
            <person name="Sheffer M.M."/>
            <person name="Hoppe A."/>
            <person name="Krehenwinkel H."/>
            <person name="Uhl G."/>
            <person name="Kuss A.W."/>
            <person name="Jensen L."/>
            <person name="Jensen C."/>
            <person name="Gillespie R.G."/>
            <person name="Hoff K.J."/>
            <person name="Prost S."/>
        </authorList>
    </citation>
    <scope>NUCLEOTIDE SEQUENCE</scope>
</reference>
<protein>
    <submittedName>
        <fullName evidence="3">Uncharacterized protein</fullName>
    </submittedName>
</protein>
<accession>A0A8T0E0X8</accession>
<feature type="compositionally biased region" description="Low complexity" evidence="2">
    <location>
        <begin position="1058"/>
        <end position="1075"/>
    </location>
</feature>
<gene>
    <name evidence="3" type="ORF">HNY73_022458</name>
</gene>
<feature type="compositionally biased region" description="Basic and acidic residues" evidence="2">
    <location>
        <begin position="576"/>
        <end position="586"/>
    </location>
</feature>
<keyword evidence="1" id="KW-0175">Coiled coil</keyword>
<evidence type="ECO:0000313" key="4">
    <source>
        <dbReference type="Proteomes" id="UP000807504"/>
    </source>
</evidence>
<proteinExistence type="predicted"/>